<comment type="caution">
    <text evidence="2">The sequence shown here is derived from an EMBL/GenBank/DDBJ whole genome shotgun (WGS) entry which is preliminary data.</text>
</comment>
<keyword evidence="1" id="KW-1133">Transmembrane helix</keyword>
<protein>
    <submittedName>
        <fullName evidence="2">Undecaprenyl-diphosphatase</fullName>
    </submittedName>
</protein>
<gene>
    <name evidence="2" type="ORF">E6Q80_04690</name>
</gene>
<evidence type="ECO:0000313" key="3">
    <source>
        <dbReference type="Proteomes" id="UP000321192"/>
    </source>
</evidence>
<dbReference type="Proteomes" id="UP000321192">
    <property type="component" value="Unassembled WGS sequence"/>
</dbReference>
<feature type="non-terminal residue" evidence="2">
    <location>
        <position position="1"/>
    </location>
</feature>
<sequence length="30" mass="3689">TFVAFAWYRIVFGIFVLATWYFGWVEWSEP</sequence>
<name>A0A5C7SYN9_THASP</name>
<accession>A0A5C7SYN9</accession>
<proteinExistence type="predicted"/>
<evidence type="ECO:0000256" key="1">
    <source>
        <dbReference type="SAM" id="Phobius"/>
    </source>
</evidence>
<organism evidence="2 3">
    <name type="scientific">Thauera aminoaromatica</name>
    <dbReference type="NCBI Taxonomy" id="164330"/>
    <lineage>
        <taxon>Bacteria</taxon>
        <taxon>Pseudomonadati</taxon>
        <taxon>Pseudomonadota</taxon>
        <taxon>Betaproteobacteria</taxon>
        <taxon>Rhodocyclales</taxon>
        <taxon>Zoogloeaceae</taxon>
        <taxon>Thauera</taxon>
    </lineage>
</organism>
<dbReference type="AlphaFoldDB" id="A0A5C7SYN9"/>
<keyword evidence="1" id="KW-0472">Membrane</keyword>
<evidence type="ECO:0000313" key="2">
    <source>
        <dbReference type="EMBL" id="TXH88964.1"/>
    </source>
</evidence>
<keyword evidence="1" id="KW-0812">Transmembrane</keyword>
<dbReference type="EMBL" id="SSFD01000064">
    <property type="protein sequence ID" value="TXH88964.1"/>
    <property type="molecule type" value="Genomic_DNA"/>
</dbReference>
<reference evidence="2 3" key="1">
    <citation type="submission" date="2018-09" db="EMBL/GenBank/DDBJ databases">
        <title>Metagenome Assembled Genomes from an Advanced Water Purification Facility.</title>
        <authorList>
            <person name="Stamps B.W."/>
            <person name="Spear J.R."/>
        </authorList>
    </citation>
    <scope>NUCLEOTIDE SEQUENCE [LARGE SCALE GENOMIC DNA]</scope>
    <source>
        <strain evidence="2">Bin_27_1</strain>
    </source>
</reference>
<feature type="transmembrane region" description="Helical" evidence="1">
    <location>
        <begin position="6"/>
        <end position="25"/>
    </location>
</feature>